<dbReference type="Proteomes" id="UP000002417">
    <property type="component" value="Chromosome"/>
</dbReference>
<name>A7ILY8_XANP2</name>
<dbReference type="STRING" id="78245.Xaut_3806"/>
<dbReference type="EMBL" id="CP000781">
    <property type="protein sequence ID" value="ABS69031.1"/>
    <property type="molecule type" value="Genomic_DNA"/>
</dbReference>
<evidence type="ECO:0000259" key="3">
    <source>
        <dbReference type="Pfam" id="PF00534"/>
    </source>
</evidence>
<evidence type="ECO:0000313" key="6">
    <source>
        <dbReference type="Proteomes" id="UP000002417"/>
    </source>
</evidence>
<dbReference type="InterPro" id="IPR001296">
    <property type="entry name" value="Glyco_trans_1"/>
</dbReference>
<evidence type="ECO:0000313" key="5">
    <source>
        <dbReference type="EMBL" id="ABS69031.1"/>
    </source>
</evidence>
<dbReference type="AlphaFoldDB" id="A7ILY8"/>
<dbReference type="Gene3D" id="3.40.50.2000">
    <property type="entry name" value="Glycogen Phosphorylase B"/>
    <property type="match status" value="2"/>
</dbReference>
<proteinExistence type="predicted"/>
<dbReference type="GO" id="GO:0016757">
    <property type="term" value="F:glycosyltransferase activity"/>
    <property type="evidence" value="ECO:0007669"/>
    <property type="project" value="UniProtKB-KW"/>
</dbReference>
<dbReference type="InterPro" id="IPR028098">
    <property type="entry name" value="Glyco_trans_4-like_N"/>
</dbReference>
<dbReference type="PANTHER" id="PTHR12526:SF510">
    <property type="entry name" value="D-INOSITOL 3-PHOSPHATE GLYCOSYLTRANSFERASE"/>
    <property type="match status" value="1"/>
</dbReference>
<keyword evidence="1" id="KW-0328">Glycosyltransferase</keyword>
<sequence>MTGTILVISHGHVDFSAGGAEVAAYQLFAALGKAEAARKVVLLAGHHAGEQSGLITVLRNNEFLWRTGMRDWFKFQSGVRDAVTASFRRFLGGLKPDIVFVHHYAHMGLELLREIRHTCPRAKIVLTLHEFQAICANNGQMVKRGSAELCFGESLQACVGCYPDRSEEDFWLRKHFIRRHFDAVDRFIAPSEFLRQRYISWGLPAERIAVIENGQPEGARLPPRTLPPGGSRNRFAFFGQVTPFKGVDVLLSALANLPRKQRKDIHVEIHGANLEHQEETFRNRIEALRRPLMEEGVLHWPGAYHRDDLGRRMARIDWVVVPSVWWENSPVVIQEAFRFGRPLLCSNIGGMAEHVRDGIDGLHVGVGNTSDWGETLLSAAADMDGWDRFYSTMKTPLPVERAAERYLAWALENASPALRASTRLAADV</sequence>
<keyword evidence="6" id="KW-1185">Reference proteome</keyword>
<dbReference type="KEGG" id="xau:Xaut_3806"/>
<organism evidence="5 6">
    <name type="scientific">Xanthobacter autotrophicus (strain ATCC BAA-1158 / Py2)</name>
    <dbReference type="NCBI Taxonomy" id="78245"/>
    <lineage>
        <taxon>Bacteria</taxon>
        <taxon>Pseudomonadati</taxon>
        <taxon>Pseudomonadota</taxon>
        <taxon>Alphaproteobacteria</taxon>
        <taxon>Hyphomicrobiales</taxon>
        <taxon>Xanthobacteraceae</taxon>
        <taxon>Xanthobacter</taxon>
    </lineage>
</organism>
<evidence type="ECO:0000256" key="1">
    <source>
        <dbReference type="ARBA" id="ARBA00022676"/>
    </source>
</evidence>
<protein>
    <submittedName>
        <fullName evidence="5">Glycosyl transferase group 1</fullName>
    </submittedName>
</protein>
<keyword evidence="2 5" id="KW-0808">Transferase</keyword>
<feature type="domain" description="Glycosyl transferase family 1" evidence="3">
    <location>
        <begin position="231"/>
        <end position="379"/>
    </location>
</feature>
<gene>
    <name evidence="5" type="ordered locus">Xaut_3806</name>
</gene>
<dbReference type="HOGENOM" id="CLU_009583_35_1_5"/>
<dbReference type="eggNOG" id="COG0438">
    <property type="taxonomic scope" value="Bacteria"/>
</dbReference>
<evidence type="ECO:0000256" key="2">
    <source>
        <dbReference type="ARBA" id="ARBA00022679"/>
    </source>
</evidence>
<evidence type="ECO:0000259" key="4">
    <source>
        <dbReference type="Pfam" id="PF13439"/>
    </source>
</evidence>
<accession>A7ILY8</accession>
<dbReference type="SUPFAM" id="SSF53756">
    <property type="entry name" value="UDP-Glycosyltransferase/glycogen phosphorylase"/>
    <property type="match status" value="1"/>
</dbReference>
<dbReference type="Pfam" id="PF13439">
    <property type="entry name" value="Glyco_transf_4"/>
    <property type="match status" value="1"/>
</dbReference>
<dbReference type="PANTHER" id="PTHR12526">
    <property type="entry name" value="GLYCOSYLTRANSFERASE"/>
    <property type="match status" value="1"/>
</dbReference>
<reference evidence="5 6" key="1">
    <citation type="submission" date="2007-07" db="EMBL/GenBank/DDBJ databases">
        <title>Complete sequence of chromosome of Xanthobacter autotrophicus Py2.</title>
        <authorList>
            <consortium name="US DOE Joint Genome Institute"/>
            <person name="Copeland A."/>
            <person name="Lucas S."/>
            <person name="Lapidus A."/>
            <person name="Barry K."/>
            <person name="Glavina del Rio T."/>
            <person name="Hammon N."/>
            <person name="Israni S."/>
            <person name="Dalin E."/>
            <person name="Tice H."/>
            <person name="Pitluck S."/>
            <person name="Sims D."/>
            <person name="Brettin T."/>
            <person name="Bruce D."/>
            <person name="Detter J.C."/>
            <person name="Han C."/>
            <person name="Tapia R."/>
            <person name="Brainard J."/>
            <person name="Schmutz J."/>
            <person name="Larimer F."/>
            <person name="Land M."/>
            <person name="Hauser L."/>
            <person name="Kyrpides N."/>
            <person name="Kim E."/>
            <person name="Ensigns S.A."/>
            <person name="Richardson P."/>
        </authorList>
    </citation>
    <scope>NUCLEOTIDE SEQUENCE [LARGE SCALE GENOMIC DNA]</scope>
    <source>
        <strain evidence="6">ATCC BAA-1158 / Py2</strain>
    </source>
</reference>
<dbReference type="CAZy" id="GT4">
    <property type="family name" value="Glycosyltransferase Family 4"/>
</dbReference>
<dbReference type="CDD" id="cd03823">
    <property type="entry name" value="GT4_ExpE7-like"/>
    <property type="match status" value="1"/>
</dbReference>
<feature type="domain" description="Glycosyltransferase subfamily 4-like N-terminal" evidence="4">
    <location>
        <begin position="18"/>
        <end position="214"/>
    </location>
</feature>
<dbReference type="PhylomeDB" id="A7ILY8"/>
<dbReference type="OrthoDB" id="9807414at2"/>
<dbReference type="Pfam" id="PF00534">
    <property type="entry name" value="Glycos_transf_1"/>
    <property type="match status" value="1"/>
</dbReference>